<feature type="transmembrane region" description="Helical" evidence="8">
    <location>
        <begin position="56"/>
        <end position="76"/>
    </location>
</feature>
<dbReference type="InterPro" id="IPR045324">
    <property type="entry name" value="Small_multidrug_res"/>
</dbReference>
<keyword evidence="6 8" id="KW-0472">Membrane</keyword>
<dbReference type="EMBL" id="PKJT01000032">
    <property type="protein sequence ID" value="PKZ78581.1"/>
    <property type="molecule type" value="Genomic_DNA"/>
</dbReference>
<dbReference type="InterPro" id="IPR037185">
    <property type="entry name" value="EmrE-like"/>
</dbReference>
<dbReference type="SUPFAM" id="SSF103481">
    <property type="entry name" value="Multidrug resistance efflux transporter EmrE"/>
    <property type="match status" value="1"/>
</dbReference>
<keyword evidence="4 7" id="KW-0812">Transmembrane</keyword>
<dbReference type="Proteomes" id="UP000234847">
    <property type="component" value="Unassembled WGS sequence"/>
</dbReference>
<comment type="subcellular location">
    <subcellularLocation>
        <location evidence="1 7">Cell membrane</location>
        <topology evidence="1 7">Multi-pass membrane protein</topology>
    </subcellularLocation>
</comment>
<dbReference type="PANTHER" id="PTHR30561:SF1">
    <property type="entry name" value="MULTIDRUG TRANSPORTER EMRE"/>
    <property type="match status" value="1"/>
</dbReference>
<accession>A0AAX0VH82</accession>
<proteinExistence type="inferred from homology"/>
<evidence type="ECO:0000256" key="8">
    <source>
        <dbReference type="SAM" id="Phobius"/>
    </source>
</evidence>
<protein>
    <submittedName>
        <fullName evidence="9">QacE family quaternary ammonium compound efflux SMR transporter</fullName>
    </submittedName>
</protein>
<keyword evidence="3" id="KW-1003">Cell membrane</keyword>
<evidence type="ECO:0000313" key="9">
    <source>
        <dbReference type="EMBL" id="PKZ78581.1"/>
    </source>
</evidence>
<evidence type="ECO:0000256" key="1">
    <source>
        <dbReference type="ARBA" id="ARBA00004651"/>
    </source>
</evidence>
<organism evidence="9 10">
    <name type="scientific">Micrococcus luteus</name>
    <name type="common">Micrococcus lysodeikticus</name>
    <dbReference type="NCBI Taxonomy" id="1270"/>
    <lineage>
        <taxon>Bacteria</taxon>
        <taxon>Bacillati</taxon>
        <taxon>Actinomycetota</taxon>
        <taxon>Actinomycetes</taxon>
        <taxon>Micrococcales</taxon>
        <taxon>Micrococcaceae</taxon>
        <taxon>Micrococcus</taxon>
    </lineage>
</organism>
<keyword evidence="5 8" id="KW-1133">Transmembrane helix</keyword>
<dbReference type="GO" id="GO:0005886">
    <property type="term" value="C:plasma membrane"/>
    <property type="evidence" value="ECO:0007669"/>
    <property type="project" value="UniProtKB-SubCell"/>
</dbReference>
<evidence type="ECO:0000256" key="2">
    <source>
        <dbReference type="ARBA" id="ARBA00022448"/>
    </source>
</evidence>
<dbReference type="AlphaFoldDB" id="A0AAX0VH82"/>
<dbReference type="Gene3D" id="1.10.3730.20">
    <property type="match status" value="1"/>
</dbReference>
<comment type="caution">
    <text evidence="9">The sequence shown here is derived from an EMBL/GenBank/DDBJ whole genome shotgun (WGS) entry which is preliminary data.</text>
</comment>
<evidence type="ECO:0000256" key="7">
    <source>
        <dbReference type="RuleBase" id="RU003942"/>
    </source>
</evidence>
<keyword evidence="2" id="KW-0813">Transport</keyword>
<evidence type="ECO:0000256" key="6">
    <source>
        <dbReference type="ARBA" id="ARBA00023136"/>
    </source>
</evidence>
<gene>
    <name evidence="9" type="ORF">CYJ95_12405</name>
</gene>
<dbReference type="Pfam" id="PF00893">
    <property type="entry name" value="Multi_Drug_Res"/>
    <property type="match status" value="1"/>
</dbReference>
<reference evidence="9 10" key="1">
    <citation type="submission" date="2017-12" db="EMBL/GenBank/DDBJ databases">
        <title>Phylogenetic diversity of female urinary microbiome.</title>
        <authorList>
            <person name="Thomas-White K."/>
            <person name="Wolfe A.J."/>
        </authorList>
    </citation>
    <scope>NUCLEOTIDE SEQUENCE [LARGE SCALE GENOMIC DNA]</scope>
    <source>
        <strain evidence="9 10">UMB0038</strain>
    </source>
</reference>
<feature type="transmembrane region" description="Helical" evidence="8">
    <location>
        <begin position="82"/>
        <end position="100"/>
    </location>
</feature>
<dbReference type="RefSeq" id="WP_020626388.1">
    <property type="nucleotide sequence ID" value="NZ_CANMWH010000022.1"/>
</dbReference>
<comment type="similarity">
    <text evidence="7">Belongs to the drug/metabolite transporter (DMT) superfamily. Small multidrug resistance (SMR) (TC 2.A.7.1) family.</text>
</comment>
<evidence type="ECO:0000256" key="3">
    <source>
        <dbReference type="ARBA" id="ARBA00022475"/>
    </source>
</evidence>
<evidence type="ECO:0000256" key="4">
    <source>
        <dbReference type="ARBA" id="ARBA00022692"/>
    </source>
</evidence>
<dbReference type="PANTHER" id="PTHR30561">
    <property type="entry name" value="SMR FAMILY PROTON-DEPENDENT DRUG EFFLUX TRANSPORTER SUGE"/>
    <property type="match status" value="1"/>
</dbReference>
<dbReference type="InterPro" id="IPR000390">
    <property type="entry name" value="Small_drug/metabolite_transptr"/>
</dbReference>
<sequence>MTKWFLLAGAVGSEVIASLSLKAALTHPALYAVVLLGYVSAFTFLTLVLKRGMALGVAYGIWGALGVAATAVLSAVLFDERITAMMGIGIALVIAGVLMVELGSHHTPDTDEQQAGAA</sequence>
<evidence type="ECO:0000313" key="10">
    <source>
        <dbReference type="Proteomes" id="UP000234847"/>
    </source>
</evidence>
<evidence type="ECO:0000256" key="5">
    <source>
        <dbReference type="ARBA" id="ARBA00022989"/>
    </source>
</evidence>
<feature type="transmembrane region" description="Helical" evidence="8">
    <location>
        <begin position="27"/>
        <end position="49"/>
    </location>
</feature>
<name>A0AAX0VH82_MICLU</name>
<dbReference type="GO" id="GO:0022857">
    <property type="term" value="F:transmembrane transporter activity"/>
    <property type="evidence" value="ECO:0007669"/>
    <property type="project" value="InterPro"/>
</dbReference>